<name>A0A0C2RNF0_9BACL</name>
<dbReference type="AlphaFoldDB" id="A0A0C2RNF0"/>
<dbReference type="PROSITE" id="PS00913">
    <property type="entry name" value="ADH_IRON_1"/>
    <property type="match status" value="1"/>
</dbReference>
<evidence type="ECO:0000313" key="6">
    <source>
        <dbReference type="EMBL" id="KIL51800.1"/>
    </source>
</evidence>
<dbReference type="Pfam" id="PF25137">
    <property type="entry name" value="ADH_Fe_C"/>
    <property type="match status" value="1"/>
</dbReference>
<dbReference type="GO" id="GO:0004022">
    <property type="term" value="F:alcohol dehydrogenase (NAD+) activity"/>
    <property type="evidence" value="ECO:0007669"/>
    <property type="project" value="TreeGrafter"/>
</dbReference>
<evidence type="ECO:0000256" key="3">
    <source>
        <dbReference type="ARBA" id="ARBA00023027"/>
    </source>
</evidence>
<gene>
    <name evidence="6" type="ORF">KP78_01700</name>
</gene>
<dbReference type="PATRIC" id="fig|889306.3.peg.172"/>
<evidence type="ECO:0000259" key="5">
    <source>
        <dbReference type="Pfam" id="PF25137"/>
    </source>
</evidence>
<dbReference type="SUPFAM" id="SSF56796">
    <property type="entry name" value="Dehydroquinate synthase-like"/>
    <property type="match status" value="1"/>
</dbReference>
<evidence type="ECO:0000256" key="1">
    <source>
        <dbReference type="ARBA" id="ARBA00007358"/>
    </source>
</evidence>
<dbReference type="GO" id="GO:0046872">
    <property type="term" value="F:metal ion binding"/>
    <property type="evidence" value="ECO:0007669"/>
    <property type="project" value="InterPro"/>
</dbReference>
<reference evidence="6 7" key="1">
    <citation type="submission" date="2015-01" db="EMBL/GenBank/DDBJ databases">
        <title>Genome sequencing of Jeotgalibacillus soli.</title>
        <authorList>
            <person name="Goh K.M."/>
            <person name="Chan K.-G."/>
            <person name="Yaakop A.S."/>
            <person name="Ee R."/>
            <person name="Gan H.M."/>
            <person name="Chan C.S."/>
        </authorList>
    </citation>
    <scope>NUCLEOTIDE SEQUENCE [LARGE SCALE GENOMIC DNA]</scope>
    <source>
        <strain evidence="6 7">P9</strain>
    </source>
</reference>
<accession>A0A0C2RNF0</accession>
<comment type="caution">
    <text evidence="6">The sequence shown here is derived from an EMBL/GenBank/DDBJ whole genome shotgun (WGS) entry which is preliminary data.</text>
</comment>
<dbReference type="Pfam" id="PF00465">
    <property type="entry name" value="Fe-ADH"/>
    <property type="match status" value="1"/>
</dbReference>
<dbReference type="FunFam" id="1.20.1090.10:FF:000001">
    <property type="entry name" value="Aldehyde-alcohol dehydrogenase"/>
    <property type="match status" value="1"/>
</dbReference>
<dbReference type="PANTHER" id="PTHR11496:SF102">
    <property type="entry name" value="ALCOHOL DEHYDROGENASE 4"/>
    <property type="match status" value="1"/>
</dbReference>
<evidence type="ECO:0000256" key="2">
    <source>
        <dbReference type="ARBA" id="ARBA00023002"/>
    </source>
</evidence>
<dbReference type="PANTHER" id="PTHR11496">
    <property type="entry name" value="ALCOHOL DEHYDROGENASE"/>
    <property type="match status" value="1"/>
</dbReference>
<dbReference type="Gene3D" id="1.20.1090.10">
    <property type="entry name" value="Dehydroquinate synthase-like - alpha domain"/>
    <property type="match status" value="1"/>
</dbReference>
<dbReference type="CDD" id="cd08551">
    <property type="entry name" value="Fe-ADH"/>
    <property type="match status" value="1"/>
</dbReference>
<dbReference type="FunFam" id="3.40.50.1970:FF:000003">
    <property type="entry name" value="Alcohol dehydrogenase, iron-containing"/>
    <property type="match status" value="1"/>
</dbReference>
<dbReference type="STRING" id="889306.KP78_01700"/>
<dbReference type="Gene3D" id="3.40.50.1970">
    <property type="match status" value="1"/>
</dbReference>
<comment type="similarity">
    <text evidence="1">Belongs to the iron-containing alcohol dehydrogenase family.</text>
</comment>
<dbReference type="InterPro" id="IPR001670">
    <property type="entry name" value="ADH_Fe/GldA"/>
</dbReference>
<evidence type="ECO:0000313" key="7">
    <source>
        <dbReference type="Proteomes" id="UP000031938"/>
    </source>
</evidence>
<keyword evidence="7" id="KW-1185">Reference proteome</keyword>
<organism evidence="6 7">
    <name type="scientific">Jeotgalibacillus soli</name>
    <dbReference type="NCBI Taxonomy" id="889306"/>
    <lineage>
        <taxon>Bacteria</taxon>
        <taxon>Bacillati</taxon>
        <taxon>Bacillota</taxon>
        <taxon>Bacilli</taxon>
        <taxon>Bacillales</taxon>
        <taxon>Caryophanaceae</taxon>
        <taxon>Jeotgalibacillus</taxon>
    </lineage>
</organism>
<protein>
    <submittedName>
        <fullName evidence="6">Alcohol dehydrogenase</fullName>
    </submittedName>
</protein>
<sequence length="407" mass="43760">MESILKIRKGVDNVSSKITFMPISYTGWGSLEHLTSEAERLNASNILIVTDPFLEELGMTNKIVEPLQAKGWKTSVYTEVVPEPPLEVGEKLVAYTKENKFDLVIGLGGGSALDLAKLAGVLAAHEGKVADYLNLTGDRSLTHKGIPKILIPTTSGTGSEVTNISVLSLESTKDVVTHDYLLPDVAIVDPALTTSLPPKVTAATGIDALTHAIEAYVSKNANPVTDGLALQAIRLISGSIRQAVADGENKEARTNMSYGSYLAGLSFFNAGVAGVHALAYPLGGQFHISHGESNAVLLPYVMGYIRPSCEKRMNDILEAMGFSANQLSQEQASYKCVEELKRLVADVNIPVSLKGFDIGEDALDSLADDGIKQTRILARSPMPLTREDIYTIYHAAYSGEVTEKKRV</sequence>
<proteinExistence type="inferred from homology"/>
<dbReference type="InterPro" id="IPR018211">
    <property type="entry name" value="ADH_Fe_CS"/>
</dbReference>
<dbReference type="EMBL" id="JXRP01000006">
    <property type="protein sequence ID" value="KIL51800.1"/>
    <property type="molecule type" value="Genomic_DNA"/>
</dbReference>
<feature type="domain" description="Fe-containing alcohol dehydrogenase-like C-terminal" evidence="5">
    <location>
        <begin position="201"/>
        <end position="397"/>
    </location>
</feature>
<evidence type="ECO:0000259" key="4">
    <source>
        <dbReference type="Pfam" id="PF00465"/>
    </source>
</evidence>
<keyword evidence="2" id="KW-0560">Oxidoreductase</keyword>
<dbReference type="Proteomes" id="UP000031938">
    <property type="component" value="Unassembled WGS sequence"/>
</dbReference>
<dbReference type="InterPro" id="IPR039697">
    <property type="entry name" value="Alcohol_dehydrogenase_Fe"/>
</dbReference>
<keyword evidence="3" id="KW-0520">NAD</keyword>
<feature type="domain" description="Alcohol dehydrogenase iron-type/glycerol dehydrogenase GldA" evidence="4">
    <location>
        <begin position="25"/>
        <end position="190"/>
    </location>
</feature>
<dbReference type="InterPro" id="IPR056798">
    <property type="entry name" value="ADH_Fe_C"/>
</dbReference>